<dbReference type="EMBL" id="JBBPEH010000008">
    <property type="protein sequence ID" value="KAK7535204.1"/>
    <property type="molecule type" value="Genomic_DNA"/>
</dbReference>
<feature type="region of interest" description="Disordered" evidence="1">
    <location>
        <begin position="115"/>
        <end position="140"/>
    </location>
</feature>
<organism evidence="2 3">
    <name type="scientific">Phyllosticta citribraziliensis</name>
    <dbReference type="NCBI Taxonomy" id="989973"/>
    <lineage>
        <taxon>Eukaryota</taxon>
        <taxon>Fungi</taxon>
        <taxon>Dikarya</taxon>
        <taxon>Ascomycota</taxon>
        <taxon>Pezizomycotina</taxon>
        <taxon>Dothideomycetes</taxon>
        <taxon>Dothideomycetes incertae sedis</taxon>
        <taxon>Botryosphaeriales</taxon>
        <taxon>Phyllostictaceae</taxon>
        <taxon>Phyllosticta</taxon>
    </lineage>
</organism>
<name>A0ABR1LKG6_9PEZI</name>
<dbReference type="Proteomes" id="UP001360953">
    <property type="component" value="Unassembled WGS sequence"/>
</dbReference>
<keyword evidence="3" id="KW-1185">Reference proteome</keyword>
<reference evidence="2 3" key="1">
    <citation type="submission" date="2024-04" db="EMBL/GenBank/DDBJ databases">
        <title>Phyllosticta paracitricarpa is synonymous to the EU quarantine fungus P. citricarpa based on phylogenomic analyses.</title>
        <authorList>
            <consortium name="Lawrence Berkeley National Laboratory"/>
            <person name="Van ingen-buijs V.A."/>
            <person name="Van westerhoven A.C."/>
            <person name="Haridas S."/>
            <person name="Skiadas P."/>
            <person name="Martin F."/>
            <person name="Groenewald J.Z."/>
            <person name="Crous P.W."/>
            <person name="Seidl M.F."/>
        </authorList>
    </citation>
    <scope>NUCLEOTIDE SEQUENCE [LARGE SCALE GENOMIC DNA]</scope>
    <source>
        <strain evidence="2 3">CPC 17464</strain>
    </source>
</reference>
<evidence type="ECO:0000313" key="3">
    <source>
        <dbReference type="Proteomes" id="UP001360953"/>
    </source>
</evidence>
<dbReference type="GeneID" id="92029185"/>
<sequence>MPWRWPGQQQQRTGGRRPRCACLEFALLCIRFGDSYSPPASVRLSVLAFRRMSGMPGKHRRCYVSTVLGSSCRGTRQLENRRKLSGDIAVGFHGAARVMSSLKKARGMFRTMRKGAEGGRAKDSHIGSATQGLIGHPGRQPWTMTRRARQALPVQSRASLAGTPAARAVRLVLSNFISRLYPCP</sequence>
<proteinExistence type="predicted"/>
<evidence type="ECO:0000313" key="2">
    <source>
        <dbReference type="EMBL" id="KAK7535204.1"/>
    </source>
</evidence>
<evidence type="ECO:0000256" key="1">
    <source>
        <dbReference type="SAM" id="MobiDB-lite"/>
    </source>
</evidence>
<feature type="compositionally biased region" description="Basic and acidic residues" evidence="1">
    <location>
        <begin position="115"/>
        <end position="125"/>
    </location>
</feature>
<comment type="caution">
    <text evidence="2">The sequence shown here is derived from an EMBL/GenBank/DDBJ whole genome shotgun (WGS) entry which is preliminary data.</text>
</comment>
<gene>
    <name evidence="2" type="ORF">J3D65DRAFT_444634</name>
</gene>
<accession>A0ABR1LKG6</accession>
<dbReference type="RefSeq" id="XP_066653929.1">
    <property type="nucleotide sequence ID" value="XM_066796279.1"/>
</dbReference>
<protein>
    <submittedName>
        <fullName evidence="2">Uncharacterized protein</fullName>
    </submittedName>
</protein>